<dbReference type="InterPro" id="IPR045864">
    <property type="entry name" value="aa-tRNA-synth_II/BPL/LPL"/>
</dbReference>
<dbReference type="AlphaFoldDB" id="G8PDF2"/>
<evidence type="ECO:0000313" key="9">
    <source>
        <dbReference type="EMBL" id="AEV95287.1"/>
    </source>
</evidence>
<dbReference type="KEGG" id="pce:PECL_1019"/>
<dbReference type="EMBL" id="CP003137">
    <property type="protein sequence ID" value="AEV95287.1"/>
    <property type="molecule type" value="Genomic_DNA"/>
</dbReference>
<evidence type="ECO:0000256" key="4">
    <source>
        <dbReference type="ARBA" id="ARBA00022840"/>
    </source>
</evidence>
<dbReference type="Proteomes" id="UP000005444">
    <property type="component" value="Chromosome"/>
</dbReference>
<dbReference type="GO" id="GO:0016740">
    <property type="term" value="F:transferase activity"/>
    <property type="evidence" value="ECO:0007669"/>
    <property type="project" value="UniProtKB-ARBA"/>
</dbReference>
<name>G8PDF2_PEDCP</name>
<feature type="domain" description="Aminoacyl-transfer RNA synthetases class-II family profile" evidence="8">
    <location>
        <begin position="136"/>
        <end position="426"/>
    </location>
</feature>
<keyword evidence="7" id="KW-0963">Cytoplasm</keyword>
<dbReference type="GO" id="GO:0140096">
    <property type="term" value="F:catalytic activity, acting on a protein"/>
    <property type="evidence" value="ECO:0007669"/>
    <property type="project" value="UniProtKB-ARBA"/>
</dbReference>
<dbReference type="PROSITE" id="PS50862">
    <property type="entry name" value="AA_TRNA_LIGASE_II"/>
    <property type="match status" value="1"/>
</dbReference>
<evidence type="ECO:0000256" key="2">
    <source>
        <dbReference type="ARBA" id="ARBA00022598"/>
    </source>
</evidence>
<evidence type="ECO:0000313" key="10">
    <source>
        <dbReference type="Proteomes" id="UP000005444"/>
    </source>
</evidence>
<comment type="catalytic activity">
    <reaction evidence="7">
        <text>tRNA(Asn) + L-asparagine + ATP = L-asparaginyl-tRNA(Asn) + AMP + diphosphate + H(+)</text>
        <dbReference type="Rhea" id="RHEA:11180"/>
        <dbReference type="Rhea" id="RHEA-COMP:9659"/>
        <dbReference type="Rhea" id="RHEA-COMP:9674"/>
        <dbReference type="ChEBI" id="CHEBI:15378"/>
        <dbReference type="ChEBI" id="CHEBI:30616"/>
        <dbReference type="ChEBI" id="CHEBI:33019"/>
        <dbReference type="ChEBI" id="CHEBI:58048"/>
        <dbReference type="ChEBI" id="CHEBI:78442"/>
        <dbReference type="ChEBI" id="CHEBI:78515"/>
        <dbReference type="ChEBI" id="CHEBI:456215"/>
        <dbReference type="EC" id="6.1.1.22"/>
    </reaction>
</comment>
<evidence type="ECO:0000256" key="3">
    <source>
        <dbReference type="ARBA" id="ARBA00022741"/>
    </source>
</evidence>
<dbReference type="SUPFAM" id="SSF50249">
    <property type="entry name" value="Nucleic acid-binding proteins"/>
    <property type="match status" value="1"/>
</dbReference>
<gene>
    <name evidence="7 9" type="primary">asnS</name>
    <name evidence="9" type="ordered locus">PECL_1019</name>
</gene>
<dbReference type="NCBIfam" id="TIGR00457">
    <property type="entry name" value="asnS"/>
    <property type="match status" value="1"/>
</dbReference>
<dbReference type="InterPro" id="IPR002312">
    <property type="entry name" value="Asp/Asn-tRNA-synth_IIb"/>
</dbReference>
<keyword evidence="3 7" id="KW-0547">Nucleotide-binding</keyword>
<dbReference type="InterPro" id="IPR004365">
    <property type="entry name" value="NA-bd_OB_tRNA"/>
</dbReference>
<dbReference type="NCBIfam" id="NF003037">
    <property type="entry name" value="PRK03932.1"/>
    <property type="match status" value="1"/>
</dbReference>
<dbReference type="Gene3D" id="2.40.50.140">
    <property type="entry name" value="Nucleic acid-binding proteins"/>
    <property type="match status" value="1"/>
</dbReference>
<keyword evidence="6 7" id="KW-0030">Aminoacyl-tRNA synthetase</keyword>
<dbReference type="GO" id="GO:0005737">
    <property type="term" value="C:cytoplasm"/>
    <property type="evidence" value="ECO:0007669"/>
    <property type="project" value="UniProtKB-SubCell"/>
</dbReference>
<accession>G8PDF2</accession>
<dbReference type="Pfam" id="PF00152">
    <property type="entry name" value="tRNA-synt_2"/>
    <property type="match status" value="1"/>
</dbReference>
<dbReference type="PRINTS" id="PR01042">
    <property type="entry name" value="TRNASYNTHASP"/>
</dbReference>
<evidence type="ECO:0000256" key="1">
    <source>
        <dbReference type="ARBA" id="ARBA00008226"/>
    </source>
</evidence>
<dbReference type="eggNOG" id="COG0017">
    <property type="taxonomic scope" value="Bacteria"/>
</dbReference>
<keyword evidence="5 7" id="KW-0648">Protein biosynthesis</keyword>
<keyword evidence="4 7" id="KW-0067">ATP-binding</keyword>
<dbReference type="Pfam" id="PF01336">
    <property type="entry name" value="tRNA_anti-codon"/>
    <property type="match status" value="1"/>
</dbReference>
<dbReference type="InterPro" id="IPR012340">
    <property type="entry name" value="NA-bd_OB-fold"/>
</dbReference>
<dbReference type="GO" id="GO:0003676">
    <property type="term" value="F:nucleic acid binding"/>
    <property type="evidence" value="ECO:0007669"/>
    <property type="project" value="InterPro"/>
</dbReference>
<dbReference type="PANTHER" id="PTHR22594">
    <property type="entry name" value="ASPARTYL/LYSYL-TRNA SYNTHETASE"/>
    <property type="match status" value="1"/>
</dbReference>
<dbReference type="PANTHER" id="PTHR22594:SF34">
    <property type="entry name" value="ASPARAGINE--TRNA LIGASE, MITOCHONDRIAL-RELATED"/>
    <property type="match status" value="1"/>
</dbReference>
<keyword evidence="10" id="KW-1185">Reference proteome</keyword>
<evidence type="ECO:0000256" key="5">
    <source>
        <dbReference type="ARBA" id="ARBA00022917"/>
    </source>
</evidence>
<evidence type="ECO:0000256" key="6">
    <source>
        <dbReference type="ARBA" id="ARBA00023146"/>
    </source>
</evidence>
<protein>
    <recommendedName>
        <fullName evidence="7">Asparagine--tRNA ligase</fullName>
        <ecNumber evidence="7">6.1.1.22</ecNumber>
    </recommendedName>
    <alternativeName>
        <fullName evidence="7">Asparaginyl-tRNA synthetase</fullName>
        <shortName evidence="7">AsnRS</shortName>
    </alternativeName>
</protein>
<dbReference type="PATRIC" id="fig|701521.8.peg.966"/>
<comment type="subunit">
    <text evidence="7">Homodimer.</text>
</comment>
<proteinExistence type="inferred from homology"/>
<dbReference type="GO" id="GO:0006421">
    <property type="term" value="P:asparaginyl-tRNA aminoacylation"/>
    <property type="evidence" value="ECO:0007669"/>
    <property type="project" value="UniProtKB-UniRule"/>
</dbReference>
<keyword evidence="2 7" id="KW-0436">Ligase</keyword>
<sequence length="436" mass="50041">MIGLKKINIIDAKDYVDQEVEIGAWLTDKRSSGKISFLQLRDGTAFFQGVAVKSQLGDDLYELIRHLRQETSMIITGVIHEDTRSHFGFEIEVSGLKVVGESEDYPITPKEHGIDFLLDHRHLWLRSTKPHAMMVIRNEIIRATYVFFNKEGYIKIDAPILTGSAPEGTTELFKTKYFDKEAYLSQSGQLYEEAGALAFDKVFSFGPTFRAEKSKTRRHLIEFWMIEPEMAFMHQEESLEVQERYVAFLVQSVLDNCEYELSLLGRDPEILKKYTKLPYPKISYDKAIEMLQESGDFPEIQWGADFGSPEETYLAEQFDQPVFILNYPKAIKPFYMKPHPTRDDVYICADLLAPEGYGEIIGGSEREDDFDKLEAAIKAAGLDPEAYDWYLDLRRYGSVPHSGFGLGLERAITWITGESHIREAIPFPRLLNRLNP</sequence>
<organism evidence="9 10">
    <name type="scientific">Pediococcus claussenii (strain ATCC BAA-344 / DSM 14800 / JCM 18046 / KCTC 3811 / LMG 21948 / P06)</name>
    <dbReference type="NCBI Taxonomy" id="701521"/>
    <lineage>
        <taxon>Bacteria</taxon>
        <taxon>Bacillati</taxon>
        <taxon>Bacillota</taxon>
        <taxon>Bacilli</taxon>
        <taxon>Lactobacillales</taxon>
        <taxon>Lactobacillaceae</taxon>
        <taxon>Pediococcus</taxon>
    </lineage>
</organism>
<dbReference type="InterPro" id="IPR004364">
    <property type="entry name" value="Aa-tRNA-synt_II"/>
</dbReference>
<dbReference type="Gene3D" id="3.30.930.10">
    <property type="entry name" value="Bira Bifunctional Protein, Domain 2"/>
    <property type="match status" value="1"/>
</dbReference>
<comment type="similarity">
    <text evidence="1 7">Belongs to the class-II aminoacyl-tRNA synthetase family.</text>
</comment>
<dbReference type="CDD" id="cd00776">
    <property type="entry name" value="AsxRS_core"/>
    <property type="match status" value="1"/>
</dbReference>
<reference evidence="9 10" key="1">
    <citation type="journal article" date="2012" name="J. Bacteriol.">
        <title>Complete Genome Sequence of the Beer Spoilage Organism Pediococcus claussenii ATCC BAA-344T.</title>
        <authorList>
            <person name="Pittet V."/>
            <person name="Abegunde T."/>
            <person name="Marfleet T."/>
            <person name="Haakensen M."/>
            <person name="Morrow K."/>
            <person name="Jayaprakash T."/>
            <person name="Schroeder K."/>
            <person name="Trost B."/>
            <person name="Byrns S."/>
            <person name="Bergsveinson J."/>
            <person name="Kusalik A."/>
            <person name="Ziola B."/>
        </authorList>
    </citation>
    <scope>NUCLEOTIDE SEQUENCE [LARGE SCALE GENOMIC DNA]</scope>
    <source>
        <strain evidence="9 10">ATCC BAA-344</strain>
    </source>
</reference>
<comment type="subcellular location">
    <subcellularLocation>
        <location evidence="7">Cytoplasm</location>
    </subcellularLocation>
</comment>
<dbReference type="SUPFAM" id="SSF55681">
    <property type="entry name" value="Class II aaRS and biotin synthetases"/>
    <property type="match status" value="1"/>
</dbReference>
<dbReference type="HAMAP" id="MF_00534">
    <property type="entry name" value="Asn_tRNA_synth"/>
    <property type="match status" value="1"/>
</dbReference>
<dbReference type="HOGENOM" id="CLU_004553_2_0_9"/>
<evidence type="ECO:0000259" key="8">
    <source>
        <dbReference type="PROSITE" id="PS50862"/>
    </source>
</evidence>
<dbReference type="EC" id="6.1.1.22" evidence="7"/>
<dbReference type="InterPro" id="IPR004522">
    <property type="entry name" value="Asn-tRNA-ligase"/>
</dbReference>
<dbReference type="GO" id="GO:0004816">
    <property type="term" value="F:asparagine-tRNA ligase activity"/>
    <property type="evidence" value="ECO:0007669"/>
    <property type="project" value="UniProtKB-UniRule"/>
</dbReference>
<dbReference type="STRING" id="701521.PECL_1019"/>
<evidence type="ECO:0000256" key="7">
    <source>
        <dbReference type="HAMAP-Rule" id="MF_00534"/>
    </source>
</evidence>
<dbReference type="GO" id="GO:0005524">
    <property type="term" value="F:ATP binding"/>
    <property type="evidence" value="ECO:0007669"/>
    <property type="project" value="UniProtKB-UniRule"/>
</dbReference>
<dbReference type="InterPro" id="IPR006195">
    <property type="entry name" value="aa-tRNA-synth_II"/>
</dbReference>
<dbReference type="CDD" id="cd04323">
    <property type="entry name" value="AsnRS_cyto_like_N"/>
    <property type="match status" value="1"/>
</dbReference>